<dbReference type="InterPro" id="IPR040677">
    <property type="entry name" value="LPD7"/>
</dbReference>
<dbReference type="Pfam" id="PF03432">
    <property type="entry name" value="Relaxase"/>
    <property type="match status" value="1"/>
</dbReference>
<feature type="domain" description="Large polyvalent protein-associated" evidence="3">
    <location>
        <begin position="419"/>
        <end position="505"/>
    </location>
</feature>
<organism evidence="5 6">
    <name type="scientific">Nitrosomonas eutropha</name>
    <dbReference type="NCBI Taxonomy" id="916"/>
    <lineage>
        <taxon>Bacteria</taxon>
        <taxon>Pseudomonadati</taxon>
        <taxon>Pseudomonadota</taxon>
        <taxon>Betaproteobacteria</taxon>
        <taxon>Nitrosomonadales</taxon>
        <taxon>Nitrosomonadaceae</taxon>
        <taxon>Nitrosomonas</taxon>
    </lineage>
</organism>
<dbReference type="AlphaFoldDB" id="A0A1I7H6N6"/>
<gene>
    <name evidence="5" type="ORF">SAMN05216339_104100</name>
</gene>
<evidence type="ECO:0000313" key="6">
    <source>
        <dbReference type="Proteomes" id="UP000183926"/>
    </source>
</evidence>
<sequence length="597" mass="65442">MIAKHVAMRSLGKSDFADLAKYITDAQSKDHRLGHVQVTNCEAHSVRDAITEVLATQHMNTRAKGDKTYHLIVSFRAGENPDTDTLKAIEERICQGLGFGEHQRISAVHNDTDNLHIHIAINKIHPTGHTMHEPYYPHLARADLCETLERDYGLEADNHRPQQRGAASRAANMECHAGVESLVSWIKRECLDDIKAAQSWMELHQVMRDNGLEITPRGNGLVIRADDSTMVKPSTLARDLSKPALEKRLGAFEAPPGQQEKPPRRQYQKKPARSRADTTELYARCKDEQKNLTAARAEVLAAAKRRKDRAVADAKQKAATKRAAIKLAGGGRVAKKLLYSQTSATLRAELDGIHKEYTKERERLYQGHQRRQWADWLKQEATQGNSEALAALRAKEAAQGLKGNTVKGQGQAKPGHAPVIDNITKKGTIIYRAGTSAVRDDGDRLQVSTGTDRAGVQEALRLAAERYGSRITVNGTTEFKAQAIRAAVDGKLPITFADPALEKHRLALLQDNFSVTSKPGVPGVGKVPPAVARAGRLRSLSQAEALHIEGAAAAVTPQKPAPTPASAPGELARRKAKLQAELNAKKEKAKQRKGWGR</sequence>
<dbReference type="RefSeq" id="WP_074928000.1">
    <property type="nucleotide sequence ID" value="NZ_FPBL01000004.1"/>
</dbReference>
<accession>A0A1I7H6N6</accession>
<feature type="domain" description="MobA/VirD2-like nuclease" evidence="2">
    <location>
        <begin position="22"/>
        <end position="154"/>
    </location>
</feature>
<dbReference type="EMBL" id="FPBL01000004">
    <property type="protein sequence ID" value="SFU56304.1"/>
    <property type="molecule type" value="Genomic_DNA"/>
</dbReference>
<feature type="compositionally biased region" description="Basic residues" evidence="1">
    <location>
        <begin position="264"/>
        <end position="273"/>
    </location>
</feature>
<dbReference type="OrthoDB" id="279005at2"/>
<feature type="region of interest" description="Disordered" evidence="1">
    <location>
        <begin position="551"/>
        <end position="576"/>
    </location>
</feature>
<evidence type="ECO:0000259" key="3">
    <source>
        <dbReference type="Pfam" id="PF18821"/>
    </source>
</evidence>
<evidence type="ECO:0000259" key="2">
    <source>
        <dbReference type="Pfam" id="PF03432"/>
    </source>
</evidence>
<feature type="domain" description="TraI-like middle" evidence="4">
    <location>
        <begin position="168"/>
        <end position="254"/>
    </location>
</feature>
<name>A0A1I7H6N6_9PROT</name>
<dbReference type="InterPro" id="IPR054462">
    <property type="entry name" value="TraI_M"/>
</dbReference>
<evidence type="ECO:0000256" key="1">
    <source>
        <dbReference type="SAM" id="MobiDB-lite"/>
    </source>
</evidence>
<dbReference type="Pfam" id="PF22863">
    <property type="entry name" value="TraI_middle"/>
    <property type="match status" value="1"/>
</dbReference>
<dbReference type="InterPro" id="IPR049751">
    <property type="entry name" value="TraI/MobA_relaxases"/>
</dbReference>
<dbReference type="NCBIfam" id="NF041893">
    <property type="entry name" value="TraI_MobP_relax"/>
    <property type="match status" value="1"/>
</dbReference>
<dbReference type="Proteomes" id="UP000183926">
    <property type="component" value="Unassembled WGS sequence"/>
</dbReference>
<dbReference type="InterPro" id="IPR005094">
    <property type="entry name" value="Endonuclease_MobA/VirD2"/>
</dbReference>
<proteinExistence type="predicted"/>
<evidence type="ECO:0000259" key="4">
    <source>
        <dbReference type="Pfam" id="PF22863"/>
    </source>
</evidence>
<dbReference type="Pfam" id="PF18821">
    <property type="entry name" value="LPD7"/>
    <property type="match status" value="1"/>
</dbReference>
<evidence type="ECO:0000313" key="5">
    <source>
        <dbReference type="EMBL" id="SFU56304.1"/>
    </source>
</evidence>
<reference evidence="5 6" key="1">
    <citation type="submission" date="2016-10" db="EMBL/GenBank/DDBJ databases">
        <authorList>
            <person name="de Groot N.N."/>
        </authorList>
    </citation>
    <scope>NUCLEOTIDE SEQUENCE [LARGE SCALE GENOMIC DNA]</scope>
    <source>
        <strain evidence="5 6">Nm24</strain>
    </source>
</reference>
<protein>
    <submittedName>
        <fullName evidence="5">Relaxase/Mobilisation nuclease domain-containing protein</fullName>
    </submittedName>
</protein>
<feature type="region of interest" description="Disordered" evidence="1">
    <location>
        <begin position="251"/>
        <end position="277"/>
    </location>
</feature>